<keyword evidence="1" id="KW-1133">Transmembrane helix</keyword>
<sequence>MKTDKTSQLLWFIFLILGIWFSIETVNRTFYGFELVFCTAVIGLAAGFIIHKKRNTSELWDSFVDRRSFFRSQRRTTYMFFCLAVVGFSSSYILVGETVSINVEITDKRVSKGKSTSYILAIAPEDLGPLDLKVGEDFWISQSAGNILTIEVQENILGFYVVTDYSTANKAN</sequence>
<accession>A0ABT9FA45</accession>
<organism evidence="2 3">
    <name type="scientific">Pseudoalteromonas marina</name>
    <dbReference type="NCBI Taxonomy" id="267375"/>
    <lineage>
        <taxon>Bacteria</taxon>
        <taxon>Pseudomonadati</taxon>
        <taxon>Pseudomonadota</taxon>
        <taxon>Gammaproteobacteria</taxon>
        <taxon>Alteromonadales</taxon>
        <taxon>Pseudoalteromonadaceae</taxon>
        <taxon>Pseudoalteromonas</taxon>
    </lineage>
</organism>
<dbReference type="RefSeq" id="WP_305471165.1">
    <property type="nucleotide sequence ID" value="NZ_JAUYVT010000002.1"/>
</dbReference>
<keyword evidence="1" id="KW-0472">Membrane</keyword>
<keyword evidence="3" id="KW-1185">Reference proteome</keyword>
<feature type="transmembrane region" description="Helical" evidence="1">
    <location>
        <begin position="76"/>
        <end position="95"/>
    </location>
</feature>
<evidence type="ECO:0000313" key="3">
    <source>
        <dbReference type="Proteomes" id="UP001177212"/>
    </source>
</evidence>
<name>A0ABT9FA45_9GAMM</name>
<evidence type="ECO:0000313" key="2">
    <source>
        <dbReference type="EMBL" id="MDP2563652.1"/>
    </source>
</evidence>
<feature type="transmembrane region" description="Helical" evidence="1">
    <location>
        <begin position="29"/>
        <end position="50"/>
    </location>
</feature>
<reference evidence="2" key="1">
    <citation type="submission" date="2023-07" db="EMBL/GenBank/DDBJ databases">
        <title>Genome content predicts the carbon catabolic preferences of heterotrophic bacteria.</title>
        <authorList>
            <person name="Gralka M."/>
        </authorList>
    </citation>
    <scope>NUCLEOTIDE SEQUENCE</scope>
    <source>
        <strain evidence="2">4G09</strain>
    </source>
</reference>
<gene>
    <name evidence="2" type="ORF">Q8W34_03365</name>
</gene>
<dbReference type="EMBL" id="JAUYVT010000002">
    <property type="protein sequence ID" value="MDP2563652.1"/>
    <property type="molecule type" value="Genomic_DNA"/>
</dbReference>
<evidence type="ECO:0000256" key="1">
    <source>
        <dbReference type="SAM" id="Phobius"/>
    </source>
</evidence>
<comment type="caution">
    <text evidence="2">The sequence shown here is derived from an EMBL/GenBank/DDBJ whole genome shotgun (WGS) entry which is preliminary data.</text>
</comment>
<keyword evidence="1" id="KW-0812">Transmembrane</keyword>
<protein>
    <submittedName>
        <fullName evidence="2">Uncharacterized protein</fullName>
    </submittedName>
</protein>
<feature type="transmembrane region" description="Helical" evidence="1">
    <location>
        <begin position="7"/>
        <end position="23"/>
    </location>
</feature>
<proteinExistence type="predicted"/>
<dbReference type="Proteomes" id="UP001177212">
    <property type="component" value="Unassembled WGS sequence"/>
</dbReference>